<sequence length="714" mass="73920">MSIAPPPQTGGSGLLGRIADAAFVHRRRTLLGWLAILVLAIAAMTAFGGSFTADYNTPGSDSEAAAQRLDERFAGRSGDQVDVVWKAEDASAPAVLTRIDRLLDEAERIPGVVPGASARDAQVSPDGRTAVVRLPLNRSSAAMEATDGEHLAELAEQTSGDGVEVAMGGAVPGLKTEPAMTAELVGVAVAALVLLLTFGTVVAAGLPLLVALFGVTVAVLFGGVLAAVLDTPGWSLQVSLMIGIGVGIDYALLILTRYRAALHDGKDPRAANVEAMSTAGHSVLTAGATVVVSLLGLFLMRLPYLYGVALASSLAVLIVMAASITLLPAILGLIGRRIDRWQVLSFGRPAADPERAPAGRWARLVTRRPLLATAVSLILLAVLTSPLTGIRFGFPDAGNDPADSTTRQAYALIANGFGPGANGPLIAVAGVPRQSDRAAVDRLAAEIGRDRDVVAVAPPQFNDAGDTALLLITPAGSPESATTKELVDRLRDGALADAGVEVDLGGQTAASVDQSDVTAARLPLFIGAVVLLSFALLVAAFRAPLIALKASVMTVLSIAAAYGVVALVAEGGWAGQLVGIDTDLPVPPFIPVMMFAVLFGLSMDYEVFLVSRIKEERERLGDARAAVTAGVAKTARVIVAAAAIMVSVFGAFALSPDVMLKLIGIGLAAAILIDAIIVRMILVPALMRLLGERIWWSPRRLAAPRAVEPVYRAE</sequence>
<reference evidence="10" key="2">
    <citation type="submission" date="2010-01" db="EMBL/GenBank/DDBJ databases">
        <title>The complete genome of Conexibacter woesei DSM 14684.</title>
        <authorList>
            <consortium name="US DOE Joint Genome Institute (JGI-PGF)"/>
            <person name="Lucas S."/>
            <person name="Copeland A."/>
            <person name="Lapidus A."/>
            <person name="Glavina del Rio T."/>
            <person name="Dalin E."/>
            <person name="Tice H."/>
            <person name="Bruce D."/>
            <person name="Goodwin L."/>
            <person name="Pitluck S."/>
            <person name="Kyrpides N."/>
            <person name="Mavromatis K."/>
            <person name="Ivanova N."/>
            <person name="Mikhailova N."/>
            <person name="Chertkov O."/>
            <person name="Brettin T."/>
            <person name="Detter J.C."/>
            <person name="Han C."/>
            <person name="Larimer F."/>
            <person name="Land M."/>
            <person name="Hauser L."/>
            <person name="Markowitz V."/>
            <person name="Cheng J.-F."/>
            <person name="Hugenholtz P."/>
            <person name="Woyke T."/>
            <person name="Wu D."/>
            <person name="Pukall R."/>
            <person name="Steenblock K."/>
            <person name="Schneider S."/>
            <person name="Klenk H.-P."/>
            <person name="Eisen J.A."/>
        </authorList>
    </citation>
    <scope>NUCLEOTIDE SEQUENCE [LARGE SCALE GENOMIC DNA]</scope>
    <source>
        <strain evidence="10">DSM 14684 / CIP 108061 / JCM 11494 / NBRC 100937 / ID131577</strain>
    </source>
</reference>
<dbReference type="InterPro" id="IPR050545">
    <property type="entry name" value="Mycobact_MmpL"/>
</dbReference>
<name>D3F7F5_CONWI</name>
<dbReference type="SUPFAM" id="SSF82866">
    <property type="entry name" value="Multidrug efflux transporter AcrB transmembrane domain"/>
    <property type="match status" value="2"/>
</dbReference>
<comment type="subcellular location">
    <subcellularLocation>
        <location evidence="1">Cell membrane</location>
        <topology evidence="1">Multi-pass membrane protein</topology>
    </subcellularLocation>
</comment>
<dbReference type="Gene3D" id="1.20.1640.10">
    <property type="entry name" value="Multidrug efflux transporter AcrB transmembrane domain"/>
    <property type="match status" value="2"/>
</dbReference>
<feature type="transmembrane region" description="Helical" evidence="7">
    <location>
        <begin position="209"/>
        <end position="228"/>
    </location>
</feature>
<evidence type="ECO:0000256" key="7">
    <source>
        <dbReference type="SAM" id="Phobius"/>
    </source>
</evidence>
<keyword evidence="4 7" id="KW-0812">Transmembrane</keyword>
<feature type="transmembrane region" description="Helical" evidence="7">
    <location>
        <begin position="304"/>
        <end position="334"/>
    </location>
</feature>
<evidence type="ECO:0000256" key="1">
    <source>
        <dbReference type="ARBA" id="ARBA00004651"/>
    </source>
</evidence>
<feature type="transmembrane region" description="Helical" evidence="7">
    <location>
        <begin position="276"/>
        <end position="298"/>
    </location>
</feature>
<accession>D3F7F5</accession>
<dbReference type="HOGENOM" id="CLU_005108_1_1_11"/>
<evidence type="ECO:0000256" key="2">
    <source>
        <dbReference type="ARBA" id="ARBA00010157"/>
    </source>
</evidence>
<feature type="transmembrane region" description="Helical" evidence="7">
    <location>
        <begin position="184"/>
        <end position="202"/>
    </location>
</feature>
<feature type="transmembrane region" description="Helical" evidence="7">
    <location>
        <begin position="662"/>
        <end position="690"/>
    </location>
</feature>
<dbReference type="PANTHER" id="PTHR33406:SF11">
    <property type="entry name" value="MEMBRANE PROTEIN SCO6666-RELATED"/>
    <property type="match status" value="1"/>
</dbReference>
<evidence type="ECO:0000256" key="4">
    <source>
        <dbReference type="ARBA" id="ARBA00022692"/>
    </source>
</evidence>
<dbReference type="InterPro" id="IPR004869">
    <property type="entry name" value="MMPL_dom"/>
</dbReference>
<protein>
    <submittedName>
        <fullName evidence="9">MMPL domain protein</fullName>
    </submittedName>
</protein>
<dbReference type="RefSeq" id="WP_012933868.1">
    <property type="nucleotide sequence ID" value="NC_013739.1"/>
</dbReference>
<gene>
    <name evidence="9" type="ordered locus">Cwoe_2393</name>
</gene>
<dbReference type="PANTHER" id="PTHR33406">
    <property type="entry name" value="MEMBRANE PROTEIN MJ1562-RELATED"/>
    <property type="match status" value="1"/>
</dbReference>
<dbReference type="Proteomes" id="UP000008229">
    <property type="component" value="Chromosome"/>
</dbReference>
<feature type="transmembrane region" description="Helical" evidence="7">
    <location>
        <begin position="589"/>
        <end position="610"/>
    </location>
</feature>
<dbReference type="eggNOG" id="COG2409">
    <property type="taxonomic scope" value="Bacteria"/>
</dbReference>
<dbReference type="Pfam" id="PF03176">
    <property type="entry name" value="MMPL"/>
    <property type="match status" value="2"/>
</dbReference>
<dbReference type="AlphaFoldDB" id="D3F7F5"/>
<feature type="transmembrane region" description="Helical" evidence="7">
    <location>
        <begin position="30"/>
        <end position="51"/>
    </location>
</feature>
<feature type="transmembrane region" description="Helical" evidence="7">
    <location>
        <begin position="234"/>
        <end position="255"/>
    </location>
</feature>
<keyword evidence="10" id="KW-1185">Reference proteome</keyword>
<keyword evidence="6 7" id="KW-0472">Membrane</keyword>
<evidence type="ECO:0000313" key="10">
    <source>
        <dbReference type="Proteomes" id="UP000008229"/>
    </source>
</evidence>
<feature type="transmembrane region" description="Helical" evidence="7">
    <location>
        <begin position="522"/>
        <end position="541"/>
    </location>
</feature>
<feature type="domain" description="SSD" evidence="8">
    <location>
        <begin position="212"/>
        <end position="333"/>
    </location>
</feature>
<dbReference type="GO" id="GO:0005886">
    <property type="term" value="C:plasma membrane"/>
    <property type="evidence" value="ECO:0007669"/>
    <property type="project" value="UniProtKB-SubCell"/>
</dbReference>
<evidence type="ECO:0000256" key="6">
    <source>
        <dbReference type="ARBA" id="ARBA00023136"/>
    </source>
</evidence>
<keyword evidence="5 7" id="KW-1133">Transmembrane helix</keyword>
<feature type="transmembrane region" description="Helical" evidence="7">
    <location>
        <begin position="548"/>
        <end position="569"/>
    </location>
</feature>
<feature type="transmembrane region" description="Helical" evidence="7">
    <location>
        <begin position="370"/>
        <end position="394"/>
    </location>
</feature>
<comment type="similarity">
    <text evidence="2">Belongs to the resistance-nodulation-cell division (RND) (TC 2.A.6) family. MmpL subfamily.</text>
</comment>
<dbReference type="OrthoDB" id="7051771at2"/>
<evidence type="ECO:0000313" key="9">
    <source>
        <dbReference type="EMBL" id="ADB50817.1"/>
    </source>
</evidence>
<dbReference type="EMBL" id="CP001854">
    <property type="protein sequence ID" value="ADB50817.1"/>
    <property type="molecule type" value="Genomic_DNA"/>
</dbReference>
<evidence type="ECO:0000256" key="3">
    <source>
        <dbReference type="ARBA" id="ARBA00022475"/>
    </source>
</evidence>
<evidence type="ECO:0000256" key="5">
    <source>
        <dbReference type="ARBA" id="ARBA00022989"/>
    </source>
</evidence>
<organism evidence="9 10">
    <name type="scientific">Conexibacter woesei (strain DSM 14684 / CCUG 47730 / CIP 108061 / JCM 11494 / NBRC 100937 / ID131577)</name>
    <dbReference type="NCBI Taxonomy" id="469383"/>
    <lineage>
        <taxon>Bacteria</taxon>
        <taxon>Bacillati</taxon>
        <taxon>Actinomycetota</taxon>
        <taxon>Thermoleophilia</taxon>
        <taxon>Solirubrobacterales</taxon>
        <taxon>Conexibacteraceae</taxon>
        <taxon>Conexibacter</taxon>
    </lineage>
</organism>
<keyword evidence="3" id="KW-1003">Cell membrane</keyword>
<dbReference type="InterPro" id="IPR000731">
    <property type="entry name" value="SSD"/>
</dbReference>
<dbReference type="KEGG" id="cwo:Cwoe_2393"/>
<dbReference type="PROSITE" id="PS50156">
    <property type="entry name" value="SSD"/>
    <property type="match status" value="1"/>
</dbReference>
<evidence type="ECO:0000259" key="8">
    <source>
        <dbReference type="PROSITE" id="PS50156"/>
    </source>
</evidence>
<proteinExistence type="inferred from homology"/>
<feature type="transmembrane region" description="Helical" evidence="7">
    <location>
        <begin position="637"/>
        <end position="656"/>
    </location>
</feature>
<reference evidence="9 10" key="1">
    <citation type="journal article" date="2010" name="Stand. Genomic Sci.">
        <title>Complete genome sequence of Conexibacter woesei type strain (ID131577).</title>
        <authorList>
            <person name="Pukall R."/>
            <person name="Lapidus A."/>
            <person name="Glavina Del Rio T."/>
            <person name="Copeland A."/>
            <person name="Tice H."/>
            <person name="Cheng J.-F."/>
            <person name="Lucas S."/>
            <person name="Chen F."/>
            <person name="Nolan M."/>
            <person name="Bruce D."/>
            <person name="Goodwin L."/>
            <person name="Pitluck S."/>
            <person name="Mavromatis K."/>
            <person name="Ivanova N."/>
            <person name="Ovchinnikova G."/>
            <person name="Pati A."/>
            <person name="Chen A."/>
            <person name="Palaniappan K."/>
            <person name="Land M."/>
            <person name="Hauser L."/>
            <person name="Chang Y.-J."/>
            <person name="Jeffries C.D."/>
            <person name="Chain P."/>
            <person name="Meincke L."/>
            <person name="Sims D."/>
            <person name="Brettin T."/>
            <person name="Detter J.C."/>
            <person name="Rohde M."/>
            <person name="Goeker M."/>
            <person name="Bristow J."/>
            <person name="Eisen J.A."/>
            <person name="Markowitz V."/>
            <person name="Kyrpides N.C."/>
            <person name="Klenk H.-P."/>
            <person name="Hugenholtz P."/>
        </authorList>
    </citation>
    <scope>NUCLEOTIDE SEQUENCE [LARGE SCALE GENOMIC DNA]</scope>
    <source>
        <strain evidence="10">DSM 14684 / CIP 108061 / JCM 11494 / NBRC 100937 / ID131577</strain>
    </source>
</reference>